<dbReference type="InterPro" id="IPR000387">
    <property type="entry name" value="Tyr_Pase_dom"/>
</dbReference>
<evidence type="ECO:0000256" key="4">
    <source>
        <dbReference type="ARBA" id="ARBA00022912"/>
    </source>
</evidence>
<dbReference type="PIRSF" id="PIRSF000941">
    <property type="entry name" value="DUSP12"/>
    <property type="match status" value="1"/>
</dbReference>
<dbReference type="OrthoDB" id="2017893at2759"/>
<evidence type="ECO:0000313" key="9">
    <source>
        <dbReference type="Proteomes" id="UP000005666"/>
    </source>
</evidence>
<dbReference type="eggNOG" id="KOG1716">
    <property type="taxonomic scope" value="Eukaryota"/>
</dbReference>
<comment type="similarity">
    <text evidence="1">Belongs to the protein-tyrosine phosphatase family. Non-receptor class dual specificity subfamily.</text>
</comment>
<evidence type="ECO:0000256" key="1">
    <source>
        <dbReference type="ARBA" id="ARBA00008601"/>
    </source>
</evidence>
<name>G8C1D6_TETPH</name>
<dbReference type="Gene3D" id="3.90.190.10">
    <property type="entry name" value="Protein tyrosine phosphatase superfamily"/>
    <property type="match status" value="1"/>
</dbReference>
<evidence type="ECO:0000259" key="6">
    <source>
        <dbReference type="PROSITE" id="PS50054"/>
    </source>
</evidence>
<dbReference type="GO" id="GO:0030476">
    <property type="term" value="P:ascospore wall assembly"/>
    <property type="evidence" value="ECO:0007669"/>
    <property type="project" value="EnsemblFungi"/>
</dbReference>
<dbReference type="PROSITE" id="PS50056">
    <property type="entry name" value="TYR_PHOSPHATASE_2"/>
    <property type="match status" value="1"/>
</dbReference>
<evidence type="ECO:0000256" key="3">
    <source>
        <dbReference type="ARBA" id="ARBA00022801"/>
    </source>
</evidence>
<accession>G8C1D6</accession>
<dbReference type="InterPro" id="IPR020422">
    <property type="entry name" value="TYR_PHOSPHATASE_DUAL_dom"/>
</dbReference>
<feature type="domain" description="Tyrosine specific protein phosphatases" evidence="7">
    <location>
        <begin position="94"/>
        <end position="151"/>
    </location>
</feature>
<dbReference type="PANTHER" id="PTHR45848">
    <property type="entry name" value="DUAL SPECIFICITY PROTEIN PHOSPHATASE 12 FAMILY MEMBER"/>
    <property type="match status" value="1"/>
</dbReference>
<dbReference type="InterPro" id="IPR029021">
    <property type="entry name" value="Prot-tyrosine_phosphatase-like"/>
</dbReference>
<dbReference type="EC" id="3.1.3.48" evidence="2"/>
<dbReference type="RefSeq" id="XP_003688398.1">
    <property type="nucleotide sequence ID" value="XM_003688350.1"/>
</dbReference>
<dbReference type="CDD" id="cd14518">
    <property type="entry name" value="DSP_fungal_YVH1"/>
    <property type="match status" value="1"/>
</dbReference>
<dbReference type="InterPro" id="IPR000340">
    <property type="entry name" value="Dual-sp_phosphatase_cat-dom"/>
</dbReference>
<dbReference type="GO" id="GO:0005737">
    <property type="term" value="C:cytoplasm"/>
    <property type="evidence" value="ECO:0007669"/>
    <property type="project" value="EnsemblFungi"/>
</dbReference>
<evidence type="ECO:0000256" key="2">
    <source>
        <dbReference type="ARBA" id="ARBA00013064"/>
    </source>
</evidence>
<dbReference type="GO" id="GO:0000027">
    <property type="term" value="P:ribosomal large subunit assembly"/>
    <property type="evidence" value="ECO:0007669"/>
    <property type="project" value="EnsemblFungi"/>
</dbReference>
<sequence length="358" mass="40896">MSKKTPEEPDLTRILGGIYVGGISPIANHTPLHALYGITHILSIIKFQVIPEYLVRKSYTVKNIPIDDNDSTDILQYFNECNTFIDRCLFPDEEEYSPDKADFRKKPQKGAVYIHCQAGVSRSVSFVVAYLMYRYGFDLKTSLHAVKRKRPMVEPNENFMEQLKLFEELGGKYVSLDDPLYKQWKLTNSVKEDPTGNGILQDDDLFKQDEQKTLDEMTSEELAEVKLARCKKCRQQLALSTSFIKHVPPSKESSEGHFLRKSGGKRITSIQDSQTVCSHYFVEPLNWMKEELQGKQELEGKFACPNCTSKVGGYNWKGSRCSCGKWVVPAIHLQTNKVDTVSFQKKALPNVVEFQEKE</sequence>
<dbReference type="GO" id="GO:1990275">
    <property type="term" value="F:preribosome binding"/>
    <property type="evidence" value="ECO:0007669"/>
    <property type="project" value="EnsemblFungi"/>
</dbReference>
<dbReference type="PROSITE" id="PS50054">
    <property type="entry name" value="TYR_PHOSPHATASE_DUAL"/>
    <property type="match status" value="1"/>
</dbReference>
<dbReference type="Pfam" id="PF00782">
    <property type="entry name" value="DSPc"/>
    <property type="match status" value="1"/>
</dbReference>
<dbReference type="FunFam" id="3.90.190.10:FF:000116">
    <property type="entry name" value="YVH1p Protein phosphatase"/>
    <property type="match status" value="1"/>
</dbReference>
<dbReference type="SUPFAM" id="SSF52799">
    <property type="entry name" value="(Phosphotyrosine protein) phosphatases II"/>
    <property type="match status" value="1"/>
</dbReference>
<dbReference type="SMART" id="SM00195">
    <property type="entry name" value="DSPc"/>
    <property type="match status" value="1"/>
</dbReference>
<evidence type="ECO:0000313" key="8">
    <source>
        <dbReference type="EMBL" id="CCE65964.1"/>
    </source>
</evidence>
<dbReference type="GO" id="GO:0000055">
    <property type="term" value="P:ribosomal large subunit export from nucleus"/>
    <property type="evidence" value="ECO:0007669"/>
    <property type="project" value="EnsemblFungi"/>
</dbReference>
<organism evidence="8 9">
    <name type="scientific">Tetrapisispora phaffii (strain ATCC 24235 / CBS 4417 / NBRC 1672 / NRRL Y-8282 / UCD 70-5)</name>
    <name type="common">Yeast</name>
    <name type="synonym">Fabospora phaffii</name>
    <dbReference type="NCBI Taxonomy" id="1071381"/>
    <lineage>
        <taxon>Eukaryota</taxon>
        <taxon>Fungi</taxon>
        <taxon>Dikarya</taxon>
        <taxon>Ascomycota</taxon>
        <taxon>Saccharomycotina</taxon>
        <taxon>Saccharomycetes</taxon>
        <taxon>Saccharomycetales</taxon>
        <taxon>Saccharomycetaceae</taxon>
        <taxon>Tetrapisispora</taxon>
    </lineage>
</organism>
<dbReference type="HOGENOM" id="CLU_023312_0_1_1"/>
<gene>
    <name evidence="8" type="primary">TPHA0N01830</name>
    <name evidence="8" type="ordered locus">TPHA_0N01830</name>
</gene>
<feature type="active site" description="Phosphocysteine intermediate" evidence="5">
    <location>
        <position position="116"/>
    </location>
</feature>
<dbReference type="GO" id="GO:0005634">
    <property type="term" value="C:nucleus"/>
    <property type="evidence" value="ECO:0007669"/>
    <property type="project" value="EnsemblFungi"/>
</dbReference>
<evidence type="ECO:0000256" key="5">
    <source>
        <dbReference type="PIRSR" id="PIRSR000941-50"/>
    </source>
</evidence>
<dbReference type="GO" id="GO:0004725">
    <property type="term" value="F:protein tyrosine phosphatase activity"/>
    <property type="evidence" value="ECO:0007669"/>
    <property type="project" value="UniProtKB-EC"/>
</dbReference>
<dbReference type="EMBL" id="HE612869">
    <property type="protein sequence ID" value="CCE65964.1"/>
    <property type="molecule type" value="Genomic_DNA"/>
</dbReference>
<keyword evidence="3" id="KW-0378">Hydrolase</keyword>
<dbReference type="InterPro" id="IPR016278">
    <property type="entry name" value="DUSP12"/>
</dbReference>
<dbReference type="PANTHER" id="PTHR45848:SF4">
    <property type="entry name" value="DUAL SPECIFICITY PROTEIN PHOSPHATASE 12"/>
    <property type="match status" value="1"/>
</dbReference>
<dbReference type="AlphaFoldDB" id="G8C1D6"/>
<dbReference type="KEGG" id="tpf:TPHA_0N01830"/>
<dbReference type="GO" id="GO:0008138">
    <property type="term" value="F:protein tyrosine/serine/threonine phosphatase activity"/>
    <property type="evidence" value="ECO:0007669"/>
    <property type="project" value="InterPro"/>
</dbReference>
<feature type="domain" description="Tyrosine-protein phosphatase" evidence="6">
    <location>
        <begin position="8"/>
        <end position="172"/>
    </location>
</feature>
<proteinExistence type="inferred from homology"/>
<dbReference type="Proteomes" id="UP000005666">
    <property type="component" value="Chromosome 14"/>
</dbReference>
<protein>
    <recommendedName>
        <fullName evidence="2">protein-tyrosine-phosphatase</fullName>
        <ecNumber evidence="2">3.1.3.48</ecNumber>
    </recommendedName>
</protein>
<evidence type="ECO:0000259" key="7">
    <source>
        <dbReference type="PROSITE" id="PS50056"/>
    </source>
</evidence>
<dbReference type="GO" id="GO:0006995">
    <property type="term" value="P:cellular response to nitrogen starvation"/>
    <property type="evidence" value="ECO:0007669"/>
    <property type="project" value="EnsemblFungi"/>
</dbReference>
<keyword evidence="9" id="KW-1185">Reference proteome</keyword>
<reference evidence="8 9" key="1">
    <citation type="journal article" date="2011" name="Proc. Natl. Acad. Sci. U.S.A.">
        <title>Evolutionary erosion of yeast sex chromosomes by mating-type switching accidents.</title>
        <authorList>
            <person name="Gordon J.L."/>
            <person name="Armisen D."/>
            <person name="Proux-Wera E."/>
            <person name="Oheigeartaigh S.S."/>
            <person name="Byrne K.P."/>
            <person name="Wolfe K.H."/>
        </authorList>
    </citation>
    <scope>NUCLEOTIDE SEQUENCE [LARGE SCALE GENOMIC DNA]</scope>
    <source>
        <strain evidence="9">ATCC 24235 / CBS 4417 / NBRC 1672 / NRRL Y-8282 / UCD 70-5</strain>
    </source>
</reference>
<dbReference type="OMA" id="FAWQGMQ"/>
<dbReference type="GO" id="GO:2000786">
    <property type="term" value="P:positive regulation of autophagosome assembly"/>
    <property type="evidence" value="ECO:0007669"/>
    <property type="project" value="EnsemblFungi"/>
</dbReference>
<keyword evidence="4" id="KW-0904">Protein phosphatase</keyword>
<dbReference type="GeneID" id="11532076"/>
<dbReference type="STRING" id="1071381.G8C1D6"/>